<dbReference type="InterPro" id="IPR023393">
    <property type="entry name" value="START-like_dom_sf"/>
</dbReference>
<comment type="caution">
    <text evidence="2">The sequence shown here is derived from an EMBL/GenBank/DDBJ whole genome shotgun (WGS) entry which is preliminary data.</text>
</comment>
<dbReference type="AlphaFoldDB" id="A0A8J4W850"/>
<dbReference type="SUPFAM" id="SSF55961">
    <property type="entry name" value="Bet v1-like"/>
    <property type="match status" value="1"/>
</dbReference>
<evidence type="ECO:0008006" key="4">
    <source>
        <dbReference type="Google" id="ProtNLM"/>
    </source>
</evidence>
<feature type="region of interest" description="Disordered" evidence="1">
    <location>
        <begin position="300"/>
        <end position="321"/>
    </location>
</feature>
<dbReference type="Gene3D" id="3.30.530.20">
    <property type="match status" value="1"/>
</dbReference>
<evidence type="ECO:0000313" key="3">
    <source>
        <dbReference type="Proteomes" id="UP000702964"/>
    </source>
</evidence>
<accession>A0A8J4W850</accession>
<dbReference type="Proteomes" id="UP000702964">
    <property type="component" value="Unassembled WGS sequence"/>
</dbReference>
<protein>
    <recommendedName>
        <fullName evidence="4">START domain-containing protein</fullName>
    </recommendedName>
</protein>
<dbReference type="InterPro" id="IPR011011">
    <property type="entry name" value="Znf_FYVE_PHD"/>
</dbReference>
<dbReference type="SUPFAM" id="SSF57903">
    <property type="entry name" value="FYVE/PHD zinc finger"/>
    <property type="match status" value="1"/>
</dbReference>
<sequence length="470" mass="51973">MYGLLAPDATSTFIRASYTNEELLDSELLHCIKAPTTETPFQFCSVKWHVLGLTKITSNRDFVFVEASGTVDSSNNERVGYHIMHSVDLPGLGELSEQYQVRRGRMVSCHLFRQLPNGSVDVYMKGSVDPGGHMPESVAIASTASALLKLGQAVECSHSKKLEYLLEQQQIKRSSAMRRTSGSSHVSSRSSAQSDRSIGPIKLIQSNKSSKSCAICSATLHLFRSVASCELCTHAVCSRCRVTRRLSYRVAHPKELKEKNTIANFNENAVKDSFHSGKARNFLSSSTVSSNNVALSSNCTRLETPVEEDEEESASSRRRSLSFDVSDVRVRRRSTTHPPTAAESKLAELDLSVSLSVVSCSSDYLDEDFYEGEAGQRKTQPPNVFSEIPELPETTNPLTSSLPPKPSVPPMNSQLRQRRELMRRMTELRKNAESAFQITQRNTEMMQCGGMPLKAQSVCISTVEVGMDLD</sequence>
<dbReference type="PANTHER" id="PTHR13510">
    <property type="entry name" value="FYVE-FINGER-CONTAINING RAB5 EFFECTOR PROTEIN RABENOSYN-5-RELATED"/>
    <property type="match status" value="1"/>
</dbReference>
<proteinExistence type="predicted"/>
<name>A0A8J4W850_9STRA</name>
<evidence type="ECO:0000313" key="2">
    <source>
        <dbReference type="EMBL" id="KAF4316989.1"/>
    </source>
</evidence>
<dbReference type="PANTHER" id="PTHR13510:SF44">
    <property type="entry name" value="RABENOSYN-5"/>
    <property type="match status" value="1"/>
</dbReference>
<gene>
    <name evidence="2" type="ORF">G195_009610</name>
</gene>
<reference evidence="2" key="2">
    <citation type="submission" date="2020-02" db="EMBL/GenBank/DDBJ databases">
        <authorList>
            <person name="Studholme D.J."/>
        </authorList>
    </citation>
    <scope>NUCLEOTIDE SEQUENCE</scope>
    <source>
        <strain evidence="2">00238/432</strain>
    </source>
</reference>
<evidence type="ECO:0000256" key="1">
    <source>
        <dbReference type="SAM" id="MobiDB-lite"/>
    </source>
</evidence>
<dbReference type="EMBL" id="AOFI03000453">
    <property type="protein sequence ID" value="KAF4316989.1"/>
    <property type="molecule type" value="Genomic_DNA"/>
</dbReference>
<dbReference type="Gene3D" id="3.30.40.10">
    <property type="entry name" value="Zinc/RING finger domain, C3HC4 (zinc finger)"/>
    <property type="match status" value="1"/>
</dbReference>
<organism evidence="2 3">
    <name type="scientific">Phytophthora kernoviae 00238/432</name>
    <dbReference type="NCBI Taxonomy" id="1284355"/>
    <lineage>
        <taxon>Eukaryota</taxon>
        <taxon>Sar</taxon>
        <taxon>Stramenopiles</taxon>
        <taxon>Oomycota</taxon>
        <taxon>Peronosporomycetes</taxon>
        <taxon>Peronosporales</taxon>
        <taxon>Peronosporaceae</taxon>
        <taxon>Phytophthora</taxon>
    </lineage>
</organism>
<dbReference type="InterPro" id="IPR013083">
    <property type="entry name" value="Znf_RING/FYVE/PHD"/>
</dbReference>
<feature type="region of interest" description="Disordered" evidence="1">
    <location>
        <begin position="175"/>
        <end position="200"/>
    </location>
</feature>
<dbReference type="InterPro" id="IPR052727">
    <property type="entry name" value="Rab4/Rab5_effector"/>
</dbReference>
<feature type="compositionally biased region" description="Low complexity" evidence="1">
    <location>
        <begin position="178"/>
        <end position="197"/>
    </location>
</feature>
<reference evidence="2" key="1">
    <citation type="journal article" date="2015" name="Genom Data">
        <title>Draft genome sequences of Phytophthora kernoviae and Phytophthora ramorum lineage EU2 from Scotland.</title>
        <authorList>
            <person name="Sambles C."/>
            <person name="Schlenzig A."/>
            <person name="O'Neill P."/>
            <person name="Grant M."/>
            <person name="Studholme D.J."/>
        </authorList>
    </citation>
    <scope>NUCLEOTIDE SEQUENCE</scope>
    <source>
        <strain evidence="2">00238/432</strain>
    </source>
</reference>